<feature type="transmembrane region" description="Helical" evidence="1">
    <location>
        <begin position="305"/>
        <end position="326"/>
    </location>
</feature>
<feature type="transmembrane region" description="Helical" evidence="1">
    <location>
        <begin position="261"/>
        <end position="278"/>
    </location>
</feature>
<keyword evidence="4" id="KW-1185">Reference proteome</keyword>
<feature type="transmembrane region" description="Helical" evidence="1">
    <location>
        <begin position="198"/>
        <end position="215"/>
    </location>
</feature>
<feature type="transmembrane region" description="Helical" evidence="1">
    <location>
        <begin position="55"/>
        <end position="76"/>
    </location>
</feature>
<feature type="transmembrane region" description="Helical" evidence="1">
    <location>
        <begin position="338"/>
        <end position="357"/>
    </location>
</feature>
<dbReference type="Proteomes" id="UP000243579">
    <property type="component" value="Unassembled WGS sequence"/>
</dbReference>
<feature type="domain" description="CAAX prenyl protease 2/Lysostaphin resistance protein A-like" evidence="2">
    <location>
        <begin position="234"/>
        <end position="347"/>
    </location>
</feature>
<dbReference type="OrthoDB" id="60150at2759"/>
<feature type="transmembrane region" description="Helical" evidence="1">
    <location>
        <begin position="369"/>
        <end position="392"/>
    </location>
</feature>
<accession>A0A1V9ZP24</accession>
<evidence type="ECO:0000256" key="1">
    <source>
        <dbReference type="SAM" id="Phobius"/>
    </source>
</evidence>
<comment type="caution">
    <text evidence="3">The sequence shown here is derived from an EMBL/GenBank/DDBJ whole genome shotgun (WGS) entry which is preliminary data.</text>
</comment>
<keyword evidence="1" id="KW-0472">Membrane</keyword>
<feature type="transmembrane region" description="Helical" evidence="1">
    <location>
        <begin position="148"/>
        <end position="167"/>
    </location>
</feature>
<proteinExistence type="predicted"/>
<sequence length="408" mass="45113">MAAVGGLDATARPKGRGATIWEEYYPLLQPQTNYATLPSNNFFAPEVVSAYIDGVHAFLVSLFCLSTLSLTGLVLCDLFSFPKVCSTLCHLLWIVSPAVSAVALRRIVEAHLGNVGSHTSAAAPMWEVPQWRDLFTCYPRSSLMRLLVLSYCIPLFCQIAAYTLTAATRMVNPFNRSFVERAETVFSFGNADVKDGGLVFYVFYLVFAGVFWDPIPPARYDFGTALNCKATGCSWLLLAVVQEIGWSGALYPALEIVCGHSAFLASVATGLVWALWHWPFVVAEHCGFIPEGSGYAIVTADSFEIVSVLCLFTALLVGARLTMCWIQGKTSHAIWSSAVYHASHNLFIVSVFGQLMSPLFEKLAAFPYFSGQASVCLVLTTWFSTCILSQLFRTPYMKLFGRKRRYYR</sequence>
<keyword evidence="1 3" id="KW-0812">Transmembrane</keyword>
<reference evidence="3 4" key="1">
    <citation type="journal article" date="2014" name="Genome Biol. Evol.">
        <title>The secreted proteins of Achlya hypogyna and Thraustotheca clavata identify the ancestral oomycete secretome and reveal gene acquisitions by horizontal gene transfer.</title>
        <authorList>
            <person name="Misner I."/>
            <person name="Blouin N."/>
            <person name="Leonard G."/>
            <person name="Richards T.A."/>
            <person name="Lane C.E."/>
        </authorList>
    </citation>
    <scope>NUCLEOTIDE SEQUENCE [LARGE SCALE GENOMIC DNA]</scope>
    <source>
        <strain evidence="3 4">ATCC 48635</strain>
    </source>
</reference>
<dbReference type="GO" id="GO:0004175">
    <property type="term" value="F:endopeptidase activity"/>
    <property type="evidence" value="ECO:0007669"/>
    <property type="project" value="UniProtKB-ARBA"/>
</dbReference>
<name>A0A1V9ZP24_ACHHY</name>
<organism evidence="3 4">
    <name type="scientific">Achlya hypogyna</name>
    <name type="common">Oomycete</name>
    <name type="synonym">Protoachlya hypogyna</name>
    <dbReference type="NCBI Taxonomy" id="1202772"/>
    <lineage>
        <taxon>Eukaryota</taxon>
        <taxon>Sar</taxon>
        <taxon>Stramenopiles</taxon>
        <taxon>Oomycota</taxon>
        <taxon>Saprolegniomycetes</taxon>
        <taxon>Saprolegniales</taxon>
        <taxon>Achlyaceae</taxon>
        <taxon>Achlya</taxon>
    </lineage>
</organism>
<dbReference type="AlphaFoldDB" id="A0A1V9ZP24"/>
<evidence type="ECO:0000259" key="2">
    <source>
        <dbReference type="Pfam" id="PF02517"/>
    </source>
</evidence>
<gene>
    <name evidence="3" type="ORF">ACHHYP_04612</name>
</gene>
<evidence type="ECO:0000313" key="3">
    <source>
        <dbReference type="EMBL" id="OQR99723.1"/>
    </source>
</evidence>
<keyword evidence="1" id="KW-1133">Transmembrane helix</keyword>
<dbReference type="InterPro" id="IPR003675">
    <property type="entry name" value="Rce1/LyrA-like_dom"/>
</dbReference>
<dbReference type="EMBL" id="JNBR01000043">
    <property type="protein sequence ID" value="OQR99723.1"/>
    <property type="molecule type" value="Genomic_DNA"/>
</dbReference>
<dbReference type="GO" id="GO:0080120">
    <property type="term" value="P:CAAX-box protein maturation"/>
    <property type="evidence" value="ECO:0007669"/>
    <property type="project" value="UniProtKB-ARBA"/>
</dbReference>
<protein>
    <submittedName>
        <fullName evidence="3">Transmembrane protein</fullName>
    </submittedName>
</protein>
<dbReference type="Pfam" id="PF02517">
    <property type="entry name" value="Rce1-like"/>
    <property type="match status" value="1"/>
</dbReference>
<evidence type="ECO:0000313" key="4">
    <source>
        <dbReference type="Proteomes" id="UP000243579"/>
    </source>
</evidence>